<evidence type="ECO:0000256" key="1">
    <source>
        <dbReference type="ARBA" id="ARBA00043985"/>
    </source>
</evidence>
<feature type="coiled-coil region" evidence="2">
    <location>
        <begin position="101"/>
        <end position="190"/>
    </location>
</feature>
<dbReference type="InterPro" id="IPR007157">
    <property type="entry name" value="PspA_VIPP1"/>
</dbReference>
<evidence type="ECO:0000313" key="4">
    <source>
        <dbReference type="Proteomes" id="UP000437709"/>
    </source>
</evidence>
<dbReference type="Proteomes" id="UP000437709">
    <property type="component" value="Unassembled WGS sequence"/>
</dbReference>
<dbReference type="RefSeq" id="WP_152193892.1">
    <property type="nucleotide sequence ID" value="NZ_VUKD01000001.1"/>
</dbReference>
<keyword evidence="4" id="KW-1185">Reference proteome</keyword>
<reference evidence="3 4" key="1">
    <citation type="submission" date="2019-10" db="EMBL/GenBank/DDBJ databases">
        <title>Georgenia wutianyii sp. nov. and Georgenia yuyongxinii sp. nov. isolated from plateau pika (Ochotona curzoniae) in the Qinghai-Tibet plateau of China.</title>
        <authorList>
            <person name="Tian Z."/>
        </authorList>
    </citation>
    <scope>NUCLEOTIDE SEQUENCE [LARGE SCALE GENOMIC DNA]</scope>
    <source>
        <strain evidence="3 4">JCM 19765</strain>
    </source>
</reference>
<comment type="caution">
    <text evidence="3">The sequence shown here is derived from an EMBL/GenBank/DDBJ whole genome shotgun (WGS) entry which is preliminary data.</text>
</comment>
<protein>
    <recommendedName>
        <fullName evidence="5">PspA/IM30 family protein</fullName>
    </recommendedName>
</protein>
<keyword evidence="2" id="KW-0175">Coiled coil</keyword>
<accession>A0A6N7EL36</accession>
<sequence>MSIRARLSRIVRANRAARKSAPADPVQTVEAAHAQQVEHLDRARRSVADLAAQRRRVEVLTHRARADEQSWNRQAEAAVAMRHDDGAREYLRRAIEAGRRAETLTAQHRTLDSQVRQLEDSLGRLERRVEDSRLHLQSLRAAHGAARASLEMREAATAAGREAVGAEAAALAAEREVRRLEARAAAYDELAGTDPDSVQVREAFEQLETGTAADARLEQLKRRQGIEPPR</sequence>
<dbReference type="PANTHER" id="PTHR31088">
    <property type="entry name" value="MEMBRANE-ASSOCIATED PROTEIN VIPP1, CHLOROPLASTIC"/>
    <property type="match status" value="1"/>
</dbReference>
<dbReference type="Pfam" id="PF04012">
    <property type="entry name" value="PspA_IM30"/>
    <property type="match status" value="1"/>
</dbReference>
<organism evidence="3 4">
    <name type="scientific">Georgenia subflava</name>
    <dbReference type="NCBI Taxonomy" id="1622177"/>
    <lineage>
        <taxon>Bacteria</taxon>
        <taxon>Bacillati</taxon>
        <taxon>Actinomycetota</taxon>
        <taxon>Actinomycetes</taxon>
        <taxon>Micrococcales</taxon>
        <taxon>Bogoriellaceae</taxon>
        <taxon>Georgenia</taxon>
    </lineage>
</organism>
<dbReference type="AlphaFoldDB" id="A0A6N7EL36"/>
<evidence type="ECO:0008006" key="5">
    <source>
        <dbReference type="Google" id="ProtNLM"/>
    </source>
</evidence>
<gene>
    <name evidence="3" type="ORF">GB881_10895</name>
</gene>
<proteinExistence type="inferred from homology"/>
<comment type="similarity">
    <text evidence="1">Belongs to the PspA/Vipp/IM30 family.</text>
</comment>
<name>A0A6N7EL36_9MICO</name>
<dbReference type="PANTHER" id="PTHR31088:SF6">
    <property type="entry name" value="PHAGE SHOCK PROTEIN A"/>
    <property type="match status" value="1"/>
</dbReference>
<dbReference type="EMBL" id="WHPC01000039">
    <property type="protein sequence ID" value="MPV37537.1"/>
    <property type="molecule type" value="Genomic_DNA"/>
</dbReference>
<evidence type="ECO:0000313" key="3">
    <source>
        <dbReference type="EMBL" id="MPV37537.1"/>
    </source>
</evidence>
<evidence type="ECO:0000256" key="2">
    <source>
        <dbReference type="SAM" id="Coils"/>
    </source>
</evidence>
<dbReference type="OrthoDB" id="4943591at2"/>